<feature type="transmembrane region" description="Helical" evidence="9">
    <location>
        <begin position="834"/>
        <end position="852"/>
    </location>
</feature>
<keyword evidence="4 9" id="KW-0812">Transmembrane</keyword>
<feature type="domain" description="ABC transmembrane type-1" evidence="11">
    <location>
        <begin position="803"/>
        <end position="1078"/>
    </location>
</feature>
<keyword evidence="3" id="KW-1003">Cell membrane</keyword>
<dbReference type="InterPro" id="IPR027417">
    <property type="entry name" value="P-loop_NTPase"/>
</dbReference>
<feature type="domain" description="ABC transporter" evidence="10">
    <location>
        <begin position="1116"/>
        <end position="1365"/>
    </location>
</feature>
<evidence type="ECO:0000256" key="6">
    <source>
        <dbReference type="ARBA" id="ARBA00022840"/>
    </source>
</evidence>
<evidence type="ECO:0000259" key="10">
    <source>
        <dbReference type="PROSITE" id="PS50893"/>
    </source>
</evidence>
<feature type="transmembrane region" description="Helical" evidence="9">
    <location>
        <begin position="404"/>
        <end position="428"/>
    </location>
</feature>
<feature type="transmembrane region" description="Helical" evidence="9">
    <location>
        <begin position="1021"/>
        <end position="1041"/>
    </location>
</feature>
<dbReference type="InterPro" id="IPR036640">
    <property type="entry name" value="ABC1_TM_sf"/>
</dbReference>
<dbReference type="SUPFAM" id="SSF90123">
    <property type="entry name" value="ABC transporter transmembrane region"/>
    <property type="match status" value="2"/>
</dbReference>
<evidence type="ECO:0000256" key="3">
    <source>
        <dbReference type="ARBA" id="ARBA00022475"/>
    </source>
</evidence>
<dbReference type="PANTHER" id="PTHR24223">
    <property type="entry name" value="ATP-BINDING CASSETTE SUB-FAMILY C"/>
    <property type="match status" value="1"/>
</dbReference>
<dbReference type="InterPro" id="IPR003593">
    <property type="entry name" value="AAA+_ATPase"/>
</dbReference>
<accession>A0A2K0UFQ5</accession>
<dbReference type="InterPro" id="IPR011527">
    <property type="entry name" value="ABC1_TM_dom"/>
</dbReference>
<feature type="transmembrane region" description="Helical" evidence="9">
    <location>
        <begin position="938"/>
        <end position="957"/>
    </location>
</feature>
<evidence type="ECO:0000256" key="8">
    <source>
        <dbReference type="ARBA" id="ARBA00023136"/>
    </source>
</evidence>
<dbReference type="SUPFAM" id="SSF52540">
    <property type="entry name" value="P-loop containing nucleoside triphosphate hydrolases"/>
    <property type="match status" value="2"/>
</dbReference>
<dbReference type="Pfam" id="PF00005">
    <property type="entry name" value="ABC_tran"/>
    <property type="match status" value="2"/>
</dbReference>
<evidence type="ECO:0000256" key="9">
    <source>
        <dbReference type="SAM" id="Phobius"/>
    </source>
</evidence>
<feature type="transmembrane region" description="Helical" evidence="9">
    <location>
        <begin position="910"/>
        <end position="932"/>
    </location>
</feature>
<feature type="transmembrane region" description="Helical" evidence="9">
    <location>
        <begin position="77"/>
        <end position="95"/>
    </location>
</feature>
<feature type="domain" description="ABC transmembrane type-1" evidence="11">
    <location>
        <begin position="228"/>
        <end position="467"/>
    </location>
</feature>
<dbReference type="PROSITE" id="PS50929">
    <property type="entry name" value="ABC_TM1F"/>
    <property type="match status" value="2"/>
</dbReference>
<evidence type="ECO:0000313" key="13">
    <source>
        <dbReference type="Proteomes" id="UP000236290"/>
    </source>
</evidence>
<evidence type="ECO:0000259" key="11">
    <source>
        <dbReference type="PROSITE" id="PS50929"/>
    </source>
</evidence>
<keyword evidence="6" id="KW-0067">ATP-binding</keyword>
<feature type="transmembrane region" description="Helical" evidence="9">
    <location>
        <begin position="107"/>
        <end position="128"/>
    </location>
</feature>
<keyword evidence="2" id="KW-0813">Transport</keyword>
<name>A0A2K0UFQ5_TRIHA</name>
<feature type="transmembrane region" description="Helical" evidence="9">
    <location>
        <begin position="323"/>
        <end position="341"/>
    </location>
</feature>
<evidence type="ECO:0000256" key="5">
    <source>
        <dbReference type="ARBA" id="ARBA00022741"/>
    </source>
</evidence>
<evidence type="ECO:0000256" key="2">
    <source>
        <dbReference type="ARBA" id="ARBA00022448"/>
    </source>
</evidence>
<feature type="transmembrane region" description="Helical" evidence="9">
    <location>
        <begin position="792"/>
        <end position="814"/>
    </location>
</feature>
<dbReference type="GO" id="GO:0016887">
    <property type="term" value="F:ATP hydrolysis activity"/>
    <property type="evidence" value="ECO:0007669"/>
    <property type="project" value="InterPro"/>
</dbReference>
<dbReference type="InterPro" id="IPR044726">
    <property type="entry name" value="ABCC_6TM_D2"/>
</dbReference>
<evidence type="ECO:0000313" key="12">
    <source>
        <dbReference type="EMBL" id="PNP56609.1"/>
    </source>
</evidence>
<evidence type="ECO:0000256" key="7">
    <source>
        <dbReference type="ARBA" id="ARBA00022989"/>
    </source>
</evidence>
<dbReference type="GO" id="GO:0005524">
    <property type="term" value="F:ATP binding"/>
    <property type="evidence" value="ECO:0007669"/>
    <property type="project" value="UniProtKB-KW"/>
</dbReference>
<feature type="domain" description="ABC transporter" evidence="10">
    <location>
        <begin position="507"/>
        <end position="753"/>
    </location>
</feature>
<organism evidence="12 13">
    <name type="scientific">Trichoderma harzianum</name>
    <name type="common">Hypocrea lixii</name>
    <dbReference type="NCBI Taxonomy" id="5544"/>
    <lineage>
        <taxon>Eukaryota</taxon>
        <taxon>Fungi</taxon>
        <taxon>Dikarya</taxon>
        <taxon>Ascomycota</taxon>
        <taxon>Pezizomycotina</taxon>
        <taxon>Sordariomycetes</taxon>
        <taxon>Hypocreomycetidae</taxon>
        <taxon>Hypocreales</taxon>
        <taxon>Hypocreaceae</taxon>
        <taxon>Trichoderma</taxon>
    </lineage>
</organism>
<dbReference type="Gene3D" id="1.20.1560.10">
    <property type="entry name" value="ABC transporter type 1, transmembrane domain"/>
    <property type="match status" value="2"/>
</dbReference>
<dbReference type="EMBL" id="MTYI01000044">
    <property type="protein sequence ID" value="PNP56609.1"/>
    <property type="molecule type" value="Genomic_DNA"/>
</dbReference>
<dbReference type="PROSITE" id="PS00211">
    <property type="entry name" value="ABC_TRANSPORTER_1"/>
    <property type="match status" value="2"/>
</dbReference>
<dbReference type="Gene3D" id="3.40.50.300">
    <property type="entry name" value="P-loop containing nucleotide triphosphate hydrolases"/>
    <property type="match status" value="2"/>
</dbReference>
<protein>
    <recommendedName>
        <fullName evidence="14">ABC transporter</fullName>
    </recommendedName>
</protein>
<dbReference type="SMART" id="SM00382">
    <property type="entry name" value="AAA"/>
    <property type="match status" value="2"/>
</dbReference>
<dbReference type="GO" id="GO:0140359">
    <property type="term" value="F:ABC-type transporter activity"/>
    <property type="evidence" value="ECO:0007669"/>
    <property type="project" value="InterPro"/>
</dbReference>
<proteinExistence type="predicted"/>
<dbReference type="PANTHER" id="PTHR24223:SF345">
    <property type="entry name" value="ABC MULTIDRUG TRANSPORTER (EUROFUNG)"/>
    <property type="match status" value="1"/>
</dbReference>
<dbReference type="InterPro" id="IPR050173">
    <property type="entry name" value="ABC_transporter_C-like"/>
</dbReference>
<gene>
    <name evidence="12" type="ORF">THARTR1_03305</name>
</gene>
<comment type="caution">
    <text evidence="12">The sequence shown here is derived from an EMBL/GenBank/DDBJ whole genome shotgun (WGS) entry which is preliminary data.</text>
</comment>
<sequence length="1368" mass="150398">MASHVDISFFFSLILATSLAFIPLGLYRLWALRHEPVKVKPNWLVVIKPLVALTLPAILLVDLALNLSEGHKERLETVSRSASLIASAVLVWLSVAEHKRSIRPSSLAVLYLLLTCTWDAFALTYPGFSEIRNGGKTNAALVAGFASRLAILTLECQEKQSILTPKYRNLSSEETAGLLSSLFFWWLNGLLSRGNRSILRGSQLPPLESELEAERLRRGILPSWDRRLAAVVVYLGQTFSSSRYFHRLNKLELMIRGCLTTLIYNKTLAIGSHVSDTGKVLTIMSTDVNGAAEAGKMFHEAWAKLFELVLGIILLIREVKWLAPLPFIIIIFCSQISRYVAKNIRSRQKGWNMATQRRISALSSILGSMKSVKALGVSGAMMDYVEKLRQDEIDSSKRVRWMNAIYNASANALGIFAPAATIVVYAIVARLQGSQLSVSTAFTTVAILALVTEPANMIMTIVPNAVATSANFERIQAYLLESPRTDKRRVTPRPVDELGADTTEAAVALNGVTVEAASTKETLLDDINLVLRRGSTTTCSGPVGSGKSILAKVILGELAPSEGTITVSSSSIGFCDQQAWLPTGRVKQIICGFSTSIDAERYNAAIRACCLDHDLGAFPEGDETIVGSRGINLSGGQRQRLALARLVYSLHDIVVLDDPFSALDGNTENMVVDNLLGPNGWFKKNNTAVFLVTNSGKFLVYPLWCLYEAKYLVAQHFHVADEILVLEKGRIASRGSWDALKSSLSELSKFTFTEAAKKPEAVLKATKKTSQSNTDAEEDLYRKTGDFSLYSYYFKAAGVMNVVMLLGCSAGYSFGMFFPQYLLKWWTEGSPDQSTYYMVGYLSLALLAWVATNGSTWSTNIMLAPRSGAVLHQSLLRTMFGAPLLFFSTTDIGVILNRFSQDISHVDRQLPLALITICTQIFKILGQLVLIINIQRWLALSLPICVVAIYLIQRLYLRTSRQLRVLELEYQSSLYQWFLETAEGVVTIRSFGWSFAAEQKSLDALNWSLRPRYALMCVQRWLSLVLNLIVNGIAIALIALAVKWRGTTTGGDIGAALNLILVASTTLVRLVESWTSLEVALGAIARLRNVEMFTPREDLPGEDLVTYAGWPTKGEAHIADLDAAYNSDHQILHNVNIDIQAGQKLVICGRTGSGKSTILAVLLRLIDGTGVVNVDGQDLLRTPRPIVRQKCFITITQEPFLIPQATLRFNLDPHSIVSDEILEMALQKVGIWSALSSRIDTSAEVLDSEFSTLPVLSVGQQQLLAMARAIVRKHALAKSDYPGADTPKPILLLDEATSSLDSATEAAIYDVLESEFIQAGYTAVIVAHRLSGLVGRMRPEKDMVAWVADGRVVKVGRCEDIATFADSE</sequence>
<evidence type="ECO:0000256" key="4">
    <source>
        <dbReference type="ARBA" id="ARBA00022692"/>
    </source>
</evidence>
<comment type="subcellular location">
    <subcellularLocation>
        <location evidence="1">Cell membrane</location>
        <topology evidence="1">Multi-pass membrane protein</topology>
    </subcellularLocation>
</comment>
<keyword evidence="5" id="KW-0547">Nucleotide-binding</keyword>
<dbReference type="GO" id="GO:0005886">
    <property type="term" value="C:plasma membrane"/>
    <property type="evidence" value="ECO:0007669"/>
    <property type="project" value="UniProtKB-SubCell"/>
</dbReference>
<dbReference type="Proteomes" id="UP000236290">
    <property type="component" value="Unassembled WGS sequence"/>
</dbReference>
<dbReference type="InterPro" id="IPR017871">
    <property type="entry name" value="ABC_transporter-like_CS"/>
</dbReference>
<dbReference type="CDD" id="cd18580">
    <property type="entry name" value="ABC_6TM_ABCC_D2"/>
    <property type="match status" value="1"/>
</dbReference>
<feature type="transmembrane region" description="Helical" evidence="9">
    <location>
        <begin position="42"/>
        <end position="65"/>
    </location>
</feature>
<dbReference type="InterPro" id="IPR003439">
    <property type="entry name" value="ABC_transporter-like_ATP-bd"/>
</dbReference>
<dbReference type="InterPro" id="IPR056227">
    <property type="entry name" value="TMD0_ABC"/>
</dbReference>
<keyword evidence="7 9" id="KW-1133">Transmembrane helix</keyword>
<dbReference type="Pfam" id="PF24357">
    <property type="entry name" value="TMD0_ABC"/>
    <property type="match status" value="1"/>
</dbReference>
<dbReference type="Pfam" id="PF00664">
    <property type="entry name" value="ABC_membrane"/>
    <property type="match status" value="2"/>
</dbReference>
<feature type="transmembrane region" description="Helical" evidence="9">
    <location>
        <begin position="6"/>
        <end position="30"/>
    </location>
</feature>
<dbReference type="FunFam" id="1.20.1560.10:FF:000066">
    <property type="entry name" value="ABC multidrug transporter (Eurofung)"/>
    <property type="match status" value="1"/>
</dbReference>
<evidence type="ECO:0008006" key="14">
    <source>
        <dbReference type="Google" id="ProtNLM"/>
    </source>
</evidence>
<keyword evidence="8 9" id="KW-0472">Membrane</keyword>
<dbReference type="OrthoDB" id="4139357at2759"/>
<dbReference type="PROSITE" id="PS50893">
    <property type="entry name" value="ABC_TRANSPORTER_2"/>
    <property type="match status" value="2"/>
</dbReference>
<evidence type="ECO:0000256" key="1">
    <source>
        <dbReference type="ARBA" id="ARBA00004651"/>
    </source>
</evidence>
<reference evidence="12 13" key="1">
    <citation type="submission" date="2017-02" db="EMBL/GenBank/DDBJ databases">
        <title>Genomes of Trichoderma spp. with biocontrol activity.</title>
        <authorList>
            <person name="Gardiner D."/>
            <person name="Kazan K."/>
            <person name="Vos C."/>
            <person name="Harvey P."/>
        </authorList>
    </citation>
    <scope>NUCLEOTIDE SEQUENCE [LARGE SCALE GENOMIC DNA]</scope>
    <source>
        <strain evidence="12 13">Tr1</strain>
    </source>
</reference>